<dbReference type="EnsemblPlants" id="TraesCS4D02G347800.2">
    <property type="protein sequence ID" value="TraesCS4D02G347800.2"/>
    <property type="gene ID" value="TraesCS4D02G347800"/>
</dbReference>
<reference evidence="2" key="1">
    <citation type="submission" date="2018-08" db="EMBL/GenBank/DDBJ databases">
        <authorList>
            <person name="Rossello M."/>
        </authorList>
    </citation>
    <scope>NUCLEOTIDE SEQUENCE [LARGE SCALE GENOMIC DNA]</scope>
    <source>
        <strain evidence="2">cv. Chinese Spring</strain>
    </source>
</reference>
<proteinExistence type="inferred from homology"/>
<keyword evidence="3" id="KW-1185">Reference proteome</keyword>
<evidence type="ECO:0000256" key="1">
    <source>
        <dbReference type="ARBA" id="ARBA00008013"/>
    </source>
</evidence>
<evidence type="ECO:0000313" key="3">
    <source>
        <dbReference type="Proteomes" id="UP000019116"/>
    </source>
</evidence>
<protein>
    <submittedName>
        <fullName evidence="2">Uncharacterized protein</fullName>
    </submittedName>
</protein>
<dbReference type="PANTHER" id="PTHR33433">
    <property type="entry name" value="FLOWERING-PROMOTING FACTOR 1-LIKE PROTEIN 1"/>
    <property type="match status" value="1"/>
</dbReference>
<evidence type="ECO:0000313" key="2">
    <source>
        <dbReference type="EnsemblPlants" id="TraesCS4D02G347800.2"/>
    </source>
</evidence>
<accession>A0A3B6JNR6</accession>
<gene>
    <name evidence="2" type="primary">LOC123100605</name>
</gene>
<dbReference type="InterPro" id="IPR039274">
    <property type="entry name" value="FPF1"/>
</dbReference>
<dbReference type="Gramene" id="TraesCS4D02G347800.2">
    <property type="protein sequence ID" value="TraesCS4D02G347800.2"/>
    <property type="gene ID" value="TraesCS4D02G347800"/>
</dbReference>
<dbReference type="OrthoDB" id="629759at2759"/>
<dbReference type="Gramene" id="TraesCS4D03G0807100.2">
    <property type="protein sequence ID" value="TraesCS4D03G0807100.2.CDS"/>
    <property type="gene ID" value="TraesCS4D03G0807100"/>
</dbReference>
<organism evidence="2">
    <name type="scientific">Triticum aestivum</name>
    <name type="common">Wheat</name>
    <dbReference type="NCBI Taxonomy" id="4565"/>
    <lineage>
        <taxon>Eukaryota</taxon>
        <taxon>Viridiplantae</taxon>
        <taxon>Streptophyta</taxon>
        <taxon>Embryophyta</taxon>
        <taxon>Tracheophyta</taxon>
        <taxon>Spermatophyta</taxon>
        <taxon>Magnoliopsida</taxon>
        <taxon>Liliopsida</taxon>
        <taxon>Poales</taxon>
        <taxon>Poaceae</taxon>
        <taxon>BOP clade</taxon>
        <taxon>Pooideae</taxon>
        <taxon>Triticodae</taxon>
        <taxon>Triticeae</taxon>
        <taxon>Triticinae</taxon>
        <taxon>Triticum</taxon>
    </lineage>
</organism>
<dbReference type="Proteomes" id="UP000019116">
    <property type="component" value="Chromosome 4D"/>
</dbReference>
<reference evidence="2" key="2">
    <citation type="submission" date="2018-10" db="UniProtKB">
        <authorList>
            <consortium name="EnsemblPlants"/>
        </authorList>
    </citation>
    <scope>IDENTIFICATION</scope>
</reference>
<dbReference type="AlphaFoldDB" id="A0A3B6JNR6"/>
<dbReference type="GO" id="GO:0009909">
    <property type="term" value="P:regulation of flower development"/>
    <property type="evidence" value="ECO:0007669"/>
    <property type="project" value="InterPro"/>
</dbReference>
<sequence>MVHLSTARATLEYIYAPPLLIDSVRTSQPAREGMSGSGSGSGVWVFKNGVMQLQPEQPAAGRKALLYVPTGEKMTSLELLERRLGAHGWERYYENRDIVQLHRRDGGIDLISLPRDFTKFRSTHMYDVVLKNRDSFKVQMSLGTETLYS</sequence>
<name>A0A3B6JNR6_WHEAT</name>
<dbReference type="STRING" id="4565.A0A3B6JNR6"/>
<comment type="similarity">
    <text evidence="1">Belongs to the FPF1 family.</text>
</comment>